<keyword evidence="2" id="KW-1185">Reference proteome</keyword>
<dbReference type="EMBL" id="CABITT030000008">
    <property type="protein sequence ID" value="VVB17176.1"/>
    <property type="molecule type" value="Genomic_DNA"/>
</dbReference>
<dbReference type="AlphaFoldDB" id="A0A565CUT3"/>
<reference evidence="1" key="1">
    <citation type="submission" date="2019-07" db="EMBL/GenBank/DDBJ databases">
        <authorList>
            <person name="Dittberner H."/>
        </authorList>
    </citation>
    <scope>NUCLEOTIDE SEQUENCE [LARGE SCALE GENOMIC DNA]</scope>
</reference>
<accession>A0A565CUT3</accession>
<evidence type="ECO:0000313" key="2">
    <source>
        <dbReference type="Proteomes" id="UP000489600"/>
    </source>
</evidence>
<sequence>MVLKGEILYILTPGSYIRTLDFSGQDGFKDVSYMVPMYQPTLTERQQATKFISQSEKIAVTRSGEVLMVDILVYEDAA</sequence>
<proteinExistence type="predicted"/>
<comment type="caution">
    <text evidence="1">The sequence shown here is derived from an EMBL/GenBank/DDBJ whole genome shotgun (WGS) entry which is preliminary data.</text>
</comment>
<dbReference type="Proteomes" id="UP000489600">
    <property type="component" value="Unassembled WGS sequence"/>
</dbReference>
<protein>
    <submittedName>
        <fullName evidence="1">Uncharacterized protein</fullName>
    </submittedName>
</protein>
<evidence type="ECO:0000313" key="1">
    <source>
        <dbReference type="EMBL" id="VVB17176.1"/>
    </source>
</evidence>
<name>A0A565CUT3_9BRAS</name>
<organism evidence="1 2">
    <name type="scientific">Arabis nemorensis</name>
    <dbReference type="NCBI Taxonomy" id="586526"/>
    <lineage>
        <taxon>Eukaryota</taxon>
        <taxon>Viridiplantae</taxon>
        <taxon>Streptophyta</taxon>
        <taxon>Embryophyta</taxon>
        <taxon>Tracheophyta</taxon>
        <taxon>Spermatophyta</taxon>
        <taxon>Magnoliopsida</taxon>
        <taxon>eudicotyledons</taxon>
        <taxon>Gunneridae</taxon>
        <taxon>Pentapetalae</taxon>
        <taxon>rosids</taxon>
        <taxon>malvids</taxon>
        <taxon>Brassicales</taxon>
        <taxon>Brassicaceae</taxon>
        <taxon>Arabideae</taxon>
        <taxon>Arabis</taxon>
    </lineage>
</organism>
<gene>
    <name evidence="1" type="ORF">ANE_LOCUS27620</name>
</gene>